<evidence type="ECO:0000256" key="1">
    <source>
        <dbReference type="SAM" id="MobiDB-lite"/>
    </source>
</evidence>
<dbReference type="KEGG" id="pbor:BSF38_04175"/>
<feature type="signal peptide" evidence="2">
    <location>
        <begin position="1"/>
        <end position="23"/>
    </location>
</feature>
<protein>
    <recommendedName>
        <fullName evidence="5">Secreted protein</fullName>
    </recommendedName>
</protein>
<dbReference type="Proteomes" id="UP000186309">
    <property type="component" value="Chromosome"/>
</dbReference>
<evidence type="ECO:0000256" key="2">
    <source>
        <dbReference type="SAM" id="SignalP"/>
    </source>
</evidence>
<feature type="region of interest" description="Disordered" evidence="1">
    <location>
        <begin position="87"/>
        <end position="134"/>
    </location>
</feature>
<keyword evidence="2" id="KW-0732">Signal</keyword>
<feature type="compositionally biased region" description="Low complexity" evidence="1">
    <location>
        <begin position="42"/>
        <end position="52"/>
    </location>
</feature>
<keyword evidence="4" id="KW-1185">Reference proteome</keyword>
<name>A0A1U7CUL6_9BACT</name>
<sequence length="134" mass="14620">MKRLLLLIAVLLVSLSFARPASAQYGMPNFGGGTTLDEDIQSQRSKQMSQQQVYTKPHARPAVPGANASSYKRGAADAFGRVDLSGRAAPRYPTIRDGSYNFSPSHYSRGRQGGVKRPQAPRLFPSVGTPRRSR</sequence>
<gene>
    <name evidence="3" type="ORF">BSF38_04175</name>
</gene>
<reference evidence="4" key="1">
    <citation type="submission" date="2016-12" db="EMBL/GenBank/DDBJ databases">
        <title>Comparative genomics of four Isosphaeraceae planctomycetes: a common pool of plasmids and glycoside hydrolase genes.</title>
        <authorList>
            <person name="Ivanova A."/>
        </authorList>
    </citation>
    <scope>NUCLEOTIDE SEQUENCE [LARGE SCALE GENOMIC DNA]</scope>
    <source>
        <strain evidence="4">PX4</strain>
    </source>
</reference>
<feature type="region of interest" description="Disordered" evidence="1">
    <location>
        <begin position="34"/>
        <end position="70"/>
    </location>
</feature>
<dbReference type="AlphaFoldDB" id="A0A1U7CUL6"/>
<accession>A0A1U7CUL6</accession>
<proteinExistence type="predicted"/>
<evidence type="ECO:0000313" key="4">
    <source>
        <dbReference type="Proteomes" id="UP000186309"/>
    </source>
</evidence>
<organism evidence="3 4">
    <name type="scientific">Paludisphaera borealis</name>
    <dbReference type="NCBI Taxonomy" id="1387353"/>
    <lineage>
        <taxon>Bacteria</taxon>
        <taxon>Pseudomonadati</taxon>
        <taxon>Planctomycetota</taxon>
        <taxon>Planctomycetia</taxon>
        <taxon>Isosphaerales</taxon>
        <taxon>Isosphaeraceae</taxon>
        <taxon>Paludisphaera</taxon>
    </lineage>
</organism>
<feature type="chain" id="PRO_5010546615" description="Secreted protein" evidence="2">
    <location>
        <begin position="24"/>
        <end position="134"/>
    </location>
</feature>
<dbReference type="EMBL" id="CP019082">
    <property type="protein sequence ID" value="APW62625.1"/>
    <property type="molecule type" value="Genomic_DNA"/>
</dbReference>
<evidence type="ECO:0008006" key="5">
    <source>
        <dbReference type="Google" id="ProtNLM"/>
    </source>
</evidence>
<dbReference type="RefSeq" id="WP_076348860.1">
    <property type="nucleotide sequence ID" value="NZ_CP019082.1"/>
</dbReference>
<evidence type="ECO:0000313" key="3">
    <source>
        <dbReference type="EMBL" id="APW62625.1"/>
    </source>
</evidence>
<dbReference type="STRING" id="1387353.BSF38_04175"/>